<dbReference type="GO" id="GO:0016740">
    <property type="term" value="F:transferase activity"/>
    <property type="evidence" value="ECO:0007669"/>
    <property type="project" value="UniProtKB-KW"/>
</dbReference>
<dbReference type="PANTHER" id="PTHR43179">
    <property type="entry name" value="RHAMNOSYLTRANSFERASE WBBL"/>
    <property type="match status" value="1"/>
</dbReference>
<dbReference type="InterPro" id="IPR001173">
    <property type="entry name" value="Glyco_trans_2-like"/>
</dbReference>
<evidence type="ECO:0000259" key="1">
    <source>
        <dbReference type="Pfam" id="PF00535"/>
    </source>
</evidence>
<feature type="non-terminal residue" evidence="2">
    <location>
        <position position="174"/>
    </location>
</feature>
<proteinExistence type="predicted"/>
<accession>A0A0N8PQR7</accession>
<protein>
    <submittedName>
        <fullName evidence="2">Glycosyl transferase</fullName>
    </submittedName>
</protein>
<evidence type="ECO:0000313" key="2">
    <source>
        <dbReference type="EMBL" id="KPV47877.1"/>
    </source>
</evidence>
<dbReference type="SUPFAM" id="SSF53448">
    <property type="entry name" value="Nucleotide-diphospho-sugar transferases"/>
    <property type="match status" value="1"/>
</dbReference>
<evidence type="ECO:0000313" key="3">
    <source>
        <dbReference type="Proteomes" id="UP000050509"/>
    </source>
</evidence>
<dbReference type="Proteomes" id="UP000050509">
    <property type="component" value="Unassembled WGS sequence"/>
</dbReference>
<dbReference type="EMBL" id="LJCR01003147">
    <property type="protein sequence ID" value="KPV47877.1"/>
    <property type="molecule type" value="Genomic_DNA"/>
</dbReference>
<keyword evidence="2" id="KW-0808">Transferase</keyword>
<dbReference type="Gene3D" id="3.90.550.10">
    <property type="entry name" value="Spore Coat Polysaccharide Biosynthesis Protein SpsA, Chain A"/>
    <property type="match status" value="1"/>
</dbReference>
<sequence>MPTLAIIIVSWNTRELLDRAIGTAHASLAGAGIPYHIVVADNASRDGTPAMLRAAHPEVELIESGANLGFAGGNNLALRRVLSADFSPAPADYFLLLNPDTETVGDAIPQLVRWLAAHPDAVAVGPQLRYPDGSVQSSRRRFPSRGVYFWESTPLAQRWPGNPWARRYRYADTP</sequence>
<name>A0A0N8PQR7_9CHLR</name>
<gene>
    <name evidence="2" type="ORF">SE17_41090</name>
</gene>
<organism evidence="2 3">
    <name type="scientific">Kouleothrix aurantiaca</name>
    <dbReference type="NCBI Taxonomy" id="186479"/>
    <lineage>
        <taxon>Bacteria</taxon>
        <taxon>Bacillati</taxon>
        <taxon>Chloroflexota</taxon>
        <taxon>Chloroflexia</taxon>
        <taxon>Chloroflexales</taxon>
        <taxon>Roseiflexineae</taxon>
        <taxon>Roseiflexaceae</taxon>
        <taxon>Kouleothrix</taxon>
    </lineage>
</organism>
<feature type="domain" description="Glycosyltransferase 2-like" evidence="1">
    <location>
        <begin position="6"/>
        <end position="149"/>
    </location>
</feature>
<dbReference type="PANTHER" id="PTHR43179:SF7">
    <property type="entry name" value="RHAMNOSYLTRANSFERASE WBBL"/>
    <property type="match status" value="1"/>
</dbReference>
<dbReference type="InterPro" id="IPR029044">
    <property type="entry name" value="Nucleotide-diphossugar_trans"/>
</dbReference>
<reference evidence="2 3" key="1">
    <citation type="submission" date="2015-09" db="EMBL/GenBank/DDBJ databases">
        <title>Draft genome sequence of Kouleothrix aurantiaca JCM 19913.</title>
        <authorList>
            <person name="Hemp J."/>
        </authorList>
    </citation>
    <scope>NUCLEOTIDE SEQUENCE [LARGE SCALE GENOMIC DNA]</scope>
    <source>
        <strain evidence="2 3">COM-B</strain>
    </source>
</reference>
<dbReference type="AlphaFoldDB" id="A0A0N8PQR7"/>
<dbReference type="Pfam" id="PF00535">
    <property type="entry name" value="Glycos_transf_2"/>
    <property type="match status" value="1"/>
</dbReference>
<comment type="caution">
    <text evidence="2">The sequence shown here is derived from an EMBL/GenBank/DDBJ whole genome shotgun (WGS) entry which is preliminary data.</text>
</comment>
<keyword evidence="3" id="KW-1185">Reference proteome</keyword>